<dbReference type="AlphaFoldDB" id="A0AAV2K288"/>
<evidence type="ECO:0000256" key="1">
    <source>
        <dbReference type="SAM" id="Phobius"/>
    </source>
</evidence>
<accession>A0AAV2K288</accession>
<name>A0AAV2K288_KNICA</name>
<feature type="transmembrane region" description="Helical" evidence="1">
    <location>
        <begin position="56"/>
        <end position="79"/>
    </location>
</feature>
<dbReference type="EMBL" id="OZ035837">
    <property type="protein sequence ID" value="CAL1582536.1"/>
    <property type="molecule type" value="Genomic_DNA"/>
</dbReference>
<evidence type="ECO:0000313" key="2">
    <source>
        <dbReference type="EMBL" id="CAL1582536.1"/>
    </source>
</evidence>
<organism evidence="2 3">
    <name type="scientific">Knipowitschia caucasica</name>
    <name type="common">Caucasian dwarf goby</name>
    <name type="synonym">Pomatoschistus caucasicus</name>
    <dbReference type="NCBI Taxonomy" id="637954"/>
    <lineage>
        <taxon>Eukaryota</taxon>
        <taxon>Metazoa</taxon>
        <taxon>Chordata</taxon>
        <taxon>Craniata</taxon>
        <taxon>Vertebrata</taxon>
        <taxon>Euteleostomi</taxon>
        <taxon>Actinopterygii</taxon>
        <taxon>Neopterygii</taxon>
        <taxon>Teleostei</taxon>
        <taxon>Neoteleostei</taxon>
        <taxon>Acanthomorphata</taxon>
        <taxon>Gobiaria</taxon>
        <taxon>Gobiiformes</taxon>
        <taxon>Gobioidei</taxon>
        <taxon>Gobiidae</taxon>
        <taxon>Gobiinae</taxon>
        <taxon>Knipowitschia</taxon>
    </lineage>
</organism>
<reference evidence="2 3" key="1">
    <citation type="submission" date="2024-04" db="EMBL/GenBank/DDBJ databases">
        <authorList>
            <person name="Waldvogel A.-M."/>
            <person name="Schoenle A."/>
        </authorList>
    </citation>
    <scope>NUCLEOTIDE SEQUENCE [LARGE SCALE GENOMIC DNA]</scope>
</reference>
<keyword evidence="1" id="KW-1133">Transmembrane helix</keyword>
<sequence>MDALWLPGPVCRYLRSGKASDKLPVELTFQSRSRRQSSIISLVGTPGSCHHHHGNVSVLLVAITMAMGVAPATISMGLLTRITMAIWRSNARPALVVCAA</sequence>
<keyword evidence="1" id="KW-0812">Transmembrane</keyword>
<keyword evidence="1" id="KW-0472">Membrane</keyword>
<dbReference type="Proteomes" id="UP001497482">
    <property type="component" value="Chromosome 15"/>
</dbReference>
<evidence type="ECO:0000313" key="3">
    <source>
        <dbReference type="Proteomes" id="UP001497482"/>
    </source>
</evidence>
<gene>
    <name evidence="2" type="ORF">KC01_LOCUS13124</name>
</gene>
<protein>
    <submittedName>
        <fullName evidence="2">Uncharacterized protein</fullName>
    </submittedName>
</protein>
<keyword evidence="3" id="KW-1185">Reference proteome</keyword>
<proteinExistence type="predicted"/>